<dbReference type="AlphaFoldDB" id="A0ABD0UC26"/>
<dbReference type="Pfam" id="PF00566">
    <property type="entry name" value="RabGAP-TBC"/>
    <property type="match status" value="1"/>
</dbReference>
<evidence type="ECO:0000259" key="1">
    <source>
        <dbReference type="PROSITE" id="PS50086"/>
    </source>
</evidence>
<organism evidence="2 3">
    <name type="scientific">Dendrobium thyrsiflorum</name>
    <name type="common">Pinecone-like raceme dendrobium</name>
    <name type="synonym">Orchid</name>
    <dbReference type="NCBI Taxonomy" id="117978"/>
    <lineage>
        <taxon>Eukaryota</taxon>
        <taxon>Viridiplantae</taxon>
        <taxon>Streptophyta</taxon>
        <taxon>Embryophyta</taxon>
        <taxon>Tracheophyta</taxon>
        <taxon>Spermatophyta</taxon>
        <taxon>Magnoliopsida</taxon>
        <taxon>Liliopsida</taxon>
        <taxon>Asparagales</taxon>
        <taxon>Orchidaceae</taxon>
        <taxon>Epidendroideae</taxon>
        <taxon>Malaxideae</taxon>
        <taxon>Dendrobiinae</taxon>
        <taxon>Dendrobium</taxon>
    </lineage>
</organism>
<evidence type="ECO:0000313" key="3">
    <source>
        <dbReference type="Proteomes" id="UP001552299"/>
    </source>
</evidence>
<accession>A0ABD0UC26</accession>
<dbReference type="FunFam" id="1.10.8.270:FF:000022">
    <property type="entry name" value="Ypt/Rab-GAP domain of gyp1p superfamily protein"/>
    <property type="match status" value="1"/>
</dbReference>
<keyword evidence="3" id="KW-1185">Reference proteome</keyword>
<dbReference type="FunFam" id="1.10.472.80:FF:000014">
    <property type="entry name" value="GTPase-activating protein gyp7 isoform X1"/>
    <property type="match status" value="1"/>
</dbReference>
<sequence length="526" mass="60208">MKALRRSSTSSSSRASLSSLPLSWIHLRSLLIIASSTVPDRGNLKSPWSQRKRQRSALSRRYWNSLFAANGRLRDRGIKFLKKARNRGIDPSIRPHVWPFLLGVYDLNSSEVERNAVKVLNRIEYEKLRIRCRKISNYSNQGNSLVTLDKIYSEAWLDLIEDPYSPKLSEYGTSAFSLSLWRGNEDRPVYDRSPDGNSNLGGEDDNSVITHLDDLLAGTDSSDSDHSVEILQTGESYPKLTNSASLKVDNSNRTIENFRTWQRIVRLDAIRADPEWVIYSPTQAGISEVAAKRYAKAVGLIDFDHLEPCMIYHASRLVAALEAYAIYDPEIGYCQGMSDLLSPILTVIEDDCEAFWCFVGFMKKARHNFRLDELGIRRQLAIVSQIIRSKDAHLYQHLEQLQAEDCFFVYRLVLVLFRRELTFEQTVCLWEVMWADQAAIRAGIGRSAWGRMRLQAPPTDDLLLYAIAAFVLQRRKLIIERYSSMDEIMRECNSVAGKLDVWRLLDDAHDLVVTLHDKIQLPLEIS</sequence>
<dbReference type="Gene3D" id="1.10.472.80">
    <property type="entry name" value="Ypt/Rab-GAP domain of gyp1p, domain 3"/>
    <property type="match status" value="1"/>
</dbReference>
<dbReference type="Proteomes" id="UP001552299">
    <property type="component" value="Unassembled WGS sequence"/>
</dbReference>
<dbReference type="SUPFAM" id="SSF47923">
    <property type="entry name" value="Ypt/Rab-GAP domain of gyp1p"/>
    <property type="match status" value="2"/>
</dbReference>
<dbReference type="SMART" id="SM00164">
    <property type="entry name" value="TBC"/>
    <property type="match status" value="1"/>
</dbReference>
<evidence type="ECO:0000313" key="2">
    <source>
        <dbReference type="EMBL" id="KAL0907857.1"/>
    </source>
</evidence>
<dbReference type="InterPro" id="IPR000195">
    <property type="entry name" value="Rab-GAP-TBC_dom"/>
</dbReference>
<protein>
    <recommendedName>
        <fullName evidence="1">Rab-GAP TBC domain-containing protein</fullName>
    </recommendedName>
</protein>
<dbReference type="InterPro" id="IPR035969">
    <property type="entry name" value="Rab-GAP_TBC_sf"/>
</dbReference>
<dbReference type="EMBL" id="JANQDX010000017">
    <property type="protein sequence ID" value="KAL0907857.1"/>
    <property type="molecule type" value="Genomic_DNA"/>
</dbReference>
<comment type="caution">
    <text evidence="2">The sequence shown here is derived from an EMBL/GenBank/DDBJ whole genome shotgun (WGS) entry which is preliminary data.</text>
</comment>
<proteinExistence type="predicted"/>
<reference evidence="2 3" key="1">
    <citation type="journal article" date="2024" name="Plant Biotechnol. J.">
        <title>Dendrobium thyrsiflorum genome and its molecular insights into genes involved in important horticultural traits.</title>
        <authorList>
            <person name="Chen B."/>
            <person name="Wang J.Y."/>
            <person name="Zheng P.J."/>
            <person name="Li K.L."/>
            <person name="Liang Y.M."/>
            <person name="Chen X.F."/>
            <person name="Zhang C."/>
            <person name="Zhao X."/>
            <person name="He X."/>
            <person name="Zhang G.Q."/>
            <person name="Liu Z.J."/>
            <person name="Xu Q."/>
        </authorList>
    </citation>
    <scope>NUCLEOTIDE SEQUENCE [LARGE SCALE GENOMIC DNA]</scope>
    <source>
        <strain evidence="2">GZMU011</strain>
    </source>
</reference>
<dbReference type="PANTHER" id="PTHR22957">
    <property type="entry name" value="TBC1 DOMAIN FAMILY MEMBER GTPASE-ACTIVATING PROTEIN"/>
    <property type="match status" value="1"/>
</dbReference>
<name>A0ABD0UC26_DENTH</name>
<dbReference type="PANTHER" id="PTHR22957:SF507">
    <property type="entry name" value="OS08G0547200 PROTEIN"/>
    <property type="match status" value="1"/>
</dbReference>
<dbReference type="PROSITE" id="PS50086">
    <property type="entry name" value="TBC_RABGAP"/>
    <property type="match status" value="1"/>
</dbReference>
<feature type="domain" description="Rab-GAP TBC" evidence="1">
    <location>
        <begin position="88"/>
        <end position="437"/>
    </location>
</feature>
<dbReference type="Gene3D" id="1.10.8.270">
    <property type="entry name" value="putative rabgap domain of human tbc1 domain family member 14 like domains"/>
    <property type="match status" value="1"/>
</dbReference>
<gene>
    <name evidence="2" type="ORF">M5K25_022302</name>
</gene>